<dbReference type="SUPFAM" id="SSF56784">
    <property type="entry name" value="HAD-like"/>
    <property type="match status" value="1"/>
</dbReference>
<dbReference type="GO" id="GO:0005829">
    <property type="term" value="C:cytosol"/>
    <property type="evidence" value="ECO:0007669"/>
    <property type="project" value="TreeGrafter"/>
</dbReference>
<dbReference type="PANTHER" id="PTHR43434:SF13">
    <property type="entry name" value="PHOSPHOGLYCOLATE PHOSPHATASE"/>
    <property type="match status" value="1"/>
</dbReference>
<dbReference type="NCBIfam" id="TIGR01549">
    <property type="entry name" value="HAD-SF-IA-v1"/>
    <property type="match status" value="1"/>
</dbReference>
<dbReference type="GO" id="GO:0006281">
    <property type="term" value="P:DNA repair"/>
    <property type="evidence" value="ECO:0007669"/>
    <property type="project" value="TreeGrafter"/>
</dbReference>
<organism evidence="1 2">
    <name type="scientific">Scytonema millei VB511283</name>
    <dbReference type="NCBI Taxonomy" id="1245923"/>
    <lineage>
        <taxon>Bacteria</taxon>
        <taxon>Bacillati</taxon>
        <taxon>Cyanobacteriota</taxon>
        <taxon>Cyanophyceae</taxon>
        <taxon>Nostocales</taxon>
        <taxon>Scytonemataceae</taxon>
        <taxon>Scytonema</taxon>
    </lineage>
</organism>
<dbReference type="Proteomes" id="UP000031532">
    <property type="component" value="Unassembled WGS sequence"/>
</dbReference>
<dbReference type="SFLD" id="SFLDS00003">
    <property type="entry name" value="Haloacid_Dehalogenase"/>
    <property type="match status" value="1"/>
</dbReference>
<dbReference type="RefSeq" id="WP_039717057.1">
    <property type="nucleotide sequence ID" value="NZ_JTJC03000004.1"/>
</dbReference>
<evidence type="ECO:0000313" key="2">
    <source>
        <dbReference type="Proteomes" id="UP000031532"/>
    </source>
</evidence>
<keyword evidence="1" id="KW-0378">Hydrolase</keyword>
<accession>A0A9X5E911</accession>
<dbReference type="Pfam" id="PF13419">
    <property type="entry name" value="HAD_2"/>
    <property type="match status" value="1"/>
</dbReference>
<dbReference type="InterPro" id="IPR023214">
    <property type="entry name" value="HAD_sf"/>
</dbReference>
<dbReference type="Gene3D" id="1.10.150.240">
    <property type="entry name" value="Putative phosphatase, domain 2"/>
    <property type="match status" value="1"/>
</dbReference>
<dbReference type="InterPro" id="IPR050155">
    <property type="entry name" value="HAD-like_hydrolase_sf"/>
</dbReference>
<dbReference type="InterPro" id="IPR006439">
    <property type="entry name" value="HAD-SF_hydro_IA"/>
</dbReference>
<gene>
    <name evidence="1" type="ORF">QH73_0016710</name>
</gene>
<keyword evidence="2" id="KW-1185">Reference proteome</keyword>
<dbReference type="SFLD" id="SFLDG01129">
    <property type="entry name" value="C1.5:_HAD__Beta-PGM__Phosphata"/>
    <property type="match status" value="1"/>
</dbReference>
<sequence length="215" mass="24111">MTIKVIFFDFDGTIADTLHSIVGITNRLAVEFGHKPISTAEIAQIKNLSSRQIIKQSGISILKFPLLVARVKSELNAEISKIQPFPEIKETLLELRKRVDKVGILSSNSKDNIFAFLELNDMDYFFDFIYTEAALFSKSRVIKKILKQERIAPSESVYVGDETRDIEAAKRSKVTAIAVSWGFNSAAALEQYQPDFLIHQPAELIAAIDKLNTSC</sequence>
<dbReference type="AlphaFoldDB" id="A0A9X5E911"/>
<dbReference type="EMBL" id="JTJC03000004">
    <property type="protein sequence ID" value="NHC36267.1"/>
    <property type="molecule type" value="Genomic_DNA"/>
</dbReference>
<dbReference type="InterPro" id="IPR041492">
    <property type="entry name" value="HAD_2"/>
</dbReference>
<proteinExistence type="predicted"/>
<dbReference type="OrthoDB" id="9807630at2"/>
<dbReference type="Gene3D" id="3.40.50.1000">
    <property type="entry name" value="HAD superfamily/HAD-like"/>
    <property type="match status" value="1"/>
</dbReference>
<protein>
    <submittedName>
        <fullName evidence="1">HAD-IA family hydrolase</fullName>
    </submittedName>
</protein>
<dbReference type="GO" id="GO:0008967">
    <property type="term" value="F:phosphoglycolate phosphatase activity"/>
    <property type="evidence" value="ECO:0007669"/>
    <property type="project" value="TreeGrafter"/>
</dbReference>
<reference evidence="1 2" key="1">
    <citation type="journal article" date="2015" name="Genome Announc.">
        <title>Draft Genome Sequence of the Terrestrial Cyanobacterium Scytonema millei VB511283, Isolated from Eastern India.</title>
        <authorList>
            <person name="Sen D."/>
            <person name="Chandrababunaidu M.M."/>
            <person name="Singh D."/>
            <person name="Sanghi N."/>
            <person name="Ghorai A."/>
            <person name="Mishra G.P."/>
            <person name="Madduluri M."/>
            <person name="Adhikary S.P."/>
            <person name="Tripathy S."/>
        </authorList>
    </citation>
    <scope>NUCLEOTIDE SEQUENCE [LARGE SCALE GENOMIC DNA]</scope>
    <source>
        <strain evidence="1 2">VB511283</strain>
    </source>
</reference>
<dbReference type="PANTHER" id="PTHR43434">
    <property type="entry name" value="PHOSPHOGLYCOLATE PHOSPHATASE"/>
    <property type="match status" value="1"/>
</dbReference>
<dbReference type="InterPro" id="IPR036412">
    <property type="entry name" value="HAD-like_sf"/>
</dbReference>
<comment type="caution">
    <text evidence="1">The sequence shown here is derived from an EMBL/GenBank/DDBJ whole genome shotgun (WGS) entry which is preliminary data.</text>
</comment>
<name>A0A9X5E911_9CYAN</name>
<dbReference type="InterPro" id="IPR023198">
    <property type="entry name" value="PGP-like_dom2"/>
</dbReference>
<evidence type="ECO:0000313" key="1">
    <source>
        <dbReference type="EMBL" id="NHC36267.1"/>
    </source>
</evidence>